<accession>A0A6N2FUX1</accession>
<evidence type="ECO:0000313" key="2">
    <source>
        <dbReference type="EMBL" id="OLF96090.1"/>
    </source>
</evidence>
<protein>
    <submittedName>
        <fullName evidence="2">Uncharacterized protein</fullName>
    </submittedName>
</protein>
<dbReference type="RefSeq" id="WP_020453227.1">
    <property type="nucleotide sequence ID" value="NZ_AP025340.1"/>
</dbReference>
<evidence type="ECO:0000256" key="1">
    <source>
        <dbReference type="SAM" id="Phobius"/>
    </source>
</evidence>
<keyword evidence="1" id="KW-0812">Transmembrane</keyword>
<keyword evidence="1" id="KW-1133">Transmembrane helix</keyword>
<comment type="caution">
    <text evidence="2">The sequence shown here is derived from an EMBL/GenBank/DDBJ whole genome shotgun (WGS) entry which is preliminary data.</text>
</comment>
<organism evidence="2 3">
    <name type="scientific">Bacillus paralicheniformis</name>
    <dbReference type="NCBI Taxonomy" id="1648923"/>
    <lineage>
        <taxon>Bacteria</taxon>
        <taxon>Bacillati</taxon>
        <taxon>Bacillota</taxon>
        <taxon>Bacilli</taxon>
        <taxon>Bacillales</taxon>
        <taxon>Bacillaceae</taxon>
        <taxon>Bacillus</taxon>
    </lineage>
</organism>
<sequence>MDMERFHQMPAFMKEEMDNLKHVAAPFLKKRLIFLFIAIPLLVASLVYLSSFWGQASYGTDSMIKIGCAAAAAAFGMALFRESSYQKRNVQQSVMKYILERMQTSEVLSDERKRRYVQAVKEEPFTVMRSFLEFLNEEEIRRRRLAE</sequence>
<feature type="transmembrane region" description="Helical" evidence="1">
    <location>
        <begin position="32"/>
        <end position="50"/>
    </location>
</feature>
<dbReference type="Proteomes" id="UP000185604">
    <property type="component" value="Unassembled WGS sequence"/>
</dbReference>
<dbReference type="EMBL" id="LKPO01000008">
    <property type="protein sequence ID" value="OLF96090.1"/>
    <property type="molecule type" value="Genomic_DNA"/>
</dbReference>
<dbReference type="AlphaFoldDB" id="A0A6N2FUX1"/>
<feature type="transmembrane region" description="Helical" evidence="1">
    <location>
        <begin position="62"/>
        <end position="80"/>
    </location>
</feature>
<keyword evidence="1" id="KW-0472">Membrane</keyword>
<name>A0A6N2FUX1_9BACI</name>
<evidence type="ECO:0000313" key="3">
    <source>
        <dbReference type="Proteomes" id="UP000185604"/>
    </source>
</evidence>
<reference evidence="2 3" key="1">
    <citation type="journal article" date="2016" name="Front. Microbiol.">
        <title>High-Level Heat Resistance of Spores of Bacillus amyloliquefaciens and Bacillus licheniformis Results from the Presence of a spoVA Operon in a Tn1546 Transposon.</title>
        <authorList>
            <person name="Berendsen E.M."/>
            <person name="Koning R.A."/>
            <person name="Boekhorst J."/>
            <person name="de Jong A."/>
            <person name="Kuipers O.P."/>
            <person name="Wells-Bennik M.H."/>
        </authorList>
    </citation>
    <scope>NUCLEOTIDE SEQUENCE [LARGE SCALE GENOMIC DNA]</scope>
    <source>
        <strain evidence="2 3">B4121</strain>
    </source>
</reference>
<proteinExistence type="predicted"/>
<gene>
    <name evidence="2" type="ORF">B4121_1652</name>
</gene>
<dbReference type="Pfam" id="PF17370">
    <property type="entry name" value="DUF5392"/>
    <property type="match status" value="1"/>
</dbReference>
<dbReference type="InterPro" id="IPR020205">
    <property type="entry name" value="Uncharacterised_YwnF_TM"/>
</dbReference>